<feature type="region of interest" description="Disordered" evidence="1">
    <location>
        <begin position="355"/>
        <end position="393"/>
    </location>
</feature>
<gene>
    <name evidence="2" type="ORF">KABA2_02S09944</name>
</gene>
<protein>
    <recommendedName>
        <fullName evidence="4">Zinc-regulated protein 8</fullName>
    </recommendedName>
</protein>
<feature type="region of interest" description="Disordered" evidence="1">
    <location>
        <begin position="953"/>
        <end position="972"/>
    </location>
</feature>
<feature type="compositionally biased region" description="Basic residues" evidence="1">
    <location>
        <begin position="1"/>
        <end position="11"/>
    </location>
</feature>
<name>A0A8H2VD20_9SACH</name>
<feature type="region of interest" description="Disordered" evidence="1">
    <location>
        <begin position="1"/>
        <end position="99"/>
    </location>
</feature>
<reference evidence="2 3" key="1">
    <citation type="submission" date="2020-05" db="EMBL/GenBank/DDBJ databases">
        <authorList>
            <person name="Casaregola S."/>
            <person name="Devillers H."/>
            <person name="Grondin C."/>
        </authorList>
    </citation>
    <scope>NUCLEOTIDE SEQUENCE [LARGE SCALE GENOMIC DNA]</scope>
    <source>
        <strain evidence="2 3">CLIB 1767</strain>
    </source>
</reference>
<proteinExistence type="predicted"/>
<evidence type="ECO:0008006" key="4">
    <source>
        <dbReference type="Google" id="ProtNLM"/>
    </source>
</evidence>
<evidence type="ECO:0000313" key="2">
    <source>
        <dbReference type="EMBL" id="CAB4253022.1"/>
    </source>
</evidence>
<feature type="region of interest" description="Disordered" evidence="1">
    <location>
        <begin position="127"/>
        <end position="151"/>
    </location>
</feature>
<evidence type="ECO:0000256" key="1">
    <source>
        <dbReference type="SAM" id="MobiDB-lite"/>
    </source>
</evidence>
<feature type="compositionally biased region" description="Low complexity" evidence="1">
    <location>
        <begin position="137"/>
        <end position="148"/>
    </location>
</feature>
<feature type="compositionally biased region" description="Polar residues" evidence="1">
    <location>
        <begin position="127"/>
        <end position="136"/>
    </location>
</feature>
<comment type="caution">
    <text evidence="2">The sequence shown here is derived from an EMBL/GenBank/DDBJ whole genome shotgun (WGS) entry which is preliminary data.</text>
</comment>
<dbReference type="EMBL" id="CAEFZW010000002">
    <property type="protein sequence ID" value="CAB4253022.1"/>
    <property type="molecule type" value="Genomic_DNA"/>
</dbReference>
<evidence type="ECO:0000313" key="3">
    <source>
        <dbReference type="Proteomes" id="UP000644660"/>
    </source>
</evidence>
<keyword evidence="3" id="KW-1185">Reference proteome</keyword>
<accession>A0A8H2VD20</accession>
<feature type="region of interest" description="Disordered" evidence="1">
    <location>
        <begin position="918"/>
        <end position="945"/>
    </location>
</feature>
<feature type="compositionally biased region" description="Low complexity" evidence="1">
    <location>
        <begin position="83"/>
        <end position="97"/>
    </location>
</feature>
<dbReference type="OrthoDB" id="3973129at2759"/>
<dbReference type="RefSeq" id="XP_041405060.1">
    <property type="nucleotide sequence ID" value="XM_041549126.1"/>
</dbReference>
<dbReference type="Proteomes" id="UP000644660">
    <property type="component" value="Unassembled WGS sequence"/>
</dbReference>
<dbReference type="AlphaFoldDB" id="A0A8H2VD20"/>
<feature type="compositionally biased region" description="Basic and acidic residues" evidence="1">
    <location>
        <begin position="371"/>
        <end position="380"/>
    </location>
</feature>
<feature type="compositionally biased region" description="Polar residues" evidence="1">
    <location>
        <begin position="929"/>
        <end position="945"/>
    </location>
</feature>
<sequence length="972" mass="109577">MRSFIKAHRKSSSLGRSKTNETVTNSNTSQYSTKPSLTNNDTVNTTKVSYDRRASDIIPRISLNGGESENETLDFVPTTPHKSNSSQEQGSPSISSPNFESFHKLASKTKLTSKLFNKNSTASIPQGLQQQEQPFMTSNSTSASSSPTRKAKGTFEVLPTIKGTITHSWGDHHSSSPIINLNNSFDNQDPVNERRISSDSWDPTFVTSPTTNYFFEKEQEQDDENKSSNKSVHTIKKTETYNIELDPAFKVSRPIHFPNNTHVESYVSLNDLHTNETVDVNRVILKPGKNQSVDTLQSTDSERYGNISRNKIKNKNRKIKIHSSGDLLTLQKGSKSLETPSLSIPSLPKFEIQESTPKKIPENNNSDIEDDHSKVSKDTNHLTFGSDSDSDESKFSFEYSTINGRTSSVKYYKTPGETNEEEVEQDREKPSIYLDDFYAEDGLDDDMNYIDESYDHISDYNNNNDLGIDSVKLQNKQTGNVKKYDDLFELSDEQDEPMDDDYPEQDSVVPLQKDIIVGSHKLIKLEDSTSDNAYVRNSNNLTDLNKTKKLVTKYNDLFDISDGELSSINSHENEVIKEPISAPANKNGKPKLIMKYNDLFDLSDSDEDRSNQIYSDNLSNSIPYYKKEDDLKEGPEKLVNNRSKLNNSKLPFLAVDLLNPQNHKLPVLNENTQFIDFMSPPRLDHLHTSSPNKSKIPNILLSPMDSDTGTELTVDLRTPKEHLLKLSPVSLTPNENSPVHSHLPPPARSQSLKFHDLNSDMDSEIPGLTSNLFFIDEAEEDEYNTNLKNHNTETTNTSEIEGEESYSDYLDEINTVPEDFEFSDGDEYQLETLSEKHFSKGLPFSSRKSPLGTRESFRRTHSYHNKPLGISRENTPMKNTLELDNKTVTFFNSSWEAASNNIEPSRESSIKRSINSLSPNPIIHETNEENTSTYYAPSPSYVRSSTYSLSPIQEAASNTSAPASPKVKQHNT</sequence>
<feature type="compositionally biased region" description="Polar residues" evidence="1">
    <location>
        <begin position="12"/>
        <end position="48"/>
    </location>
</feature>
<organism evidence="2 3">
    <name type="scientific">Maudiozyma barnettii</name>
    <dbReference type="NCBI Taxonomy" id="61262"/>
    <lineage>
        <taxon>Eukaryota</taxon>
        <taxon>Fungi</taxon>
        <taxon>Dikarya</taxon>
        <taxon>Ascomycota</taxon>
        <taxon>Saccharomycotina</taxon>
        <taxon>Saccharomycetes</taxon>
        <taxon>Saccharomycetales</taxon>
        <taxon>Saccharomycetaceae</taxon>
        <taxon>Maudiozyma</taxon>
    </lineage>
</organism>
<feature type="compositionally biased region" description="Polar residues" evidence="1">
    <location>
        <begin position="953"/>
        <end position="962"/>
    </location>
</feature>
<dbReference type="GeneID" id="64856171"/>